<keyword evidence="1 4" id="KW-0349">Heme</keyword>
<dbReference type="PANTHER" id="PTHR35008:SF4">
    <property type="entry name" value="BLL4482 PROTEIN"/>
    <property type="match status" value="1"/>
</dbReference>
<evidence type="ECO:0000313" key="7">
    <source>
        <dbReference type="EMBL" id="MCG2587911.1"/>
    </source>
</evidence>
<dbReference type="InterPro" id="IPR051459">
    <property type="entry name" value="Cytochrome_c-type_DH"/>
</dbReference>
<dbReference type="Pfam" id="PF00034">
    <property type="entry name" value="Cytochrom_C"/>
    <property type="match status" value="1"/>
</dbReference>
<sequence>MPDSQEKQTSFPIQLVAIPATVIVLIFTVIYLHTESDRQRTYPLTEYDIDIPNDSLSVEHGRRIFTIRGCVDCHGDNAGGKIVESGVLTGTIVAPNLTTGNGSALEGYTGEDIVRVIREGVKPNGQSVVLMPSHKFRVIHKRDIESLVAYLRHLPPVNRDLPATRLNFPIRFYYFLNRELGLFPANLIQRPVEFPQIDSTDVYEKGRYLASSCVGCHGHHLEGGPVPGAPPYWPEAPDLTASGPLGDWTKDQFKTAMKNGVTPDGRHLDEQYMPWPAFGQLTDEEFDLIWNYLQTL</sequence>
<feature type="domain" description="Cytochrome c" evidence="6">
    <location>
        <begin position="56"/>
        <end position="155"/>
    </location>
</feature>
<evidence type="ECO:0000256" key="2">
    <source>
        <dbReference type="ARBA" id="ARBA00022723"/>
    </source>
</evidence>
<feature type="transmembrane region" description="Helical" evidence="5">
    <location>
        <begin position="12"/>
        <end position="32"/>
    </location>
</feature>
<dbReference type="Pfam" id="PF13442">
    <property type="entry name" value="Cytochrome_CBB3"/>
    <property type="match status" value="1"/>
</dbReference>
<evidence type="ECO:0000313" key="8">
    <source>
        <dbReference type="Proteomes" id="UP001165366"/>
    </source>
</evidence>
<dbReference type="Proteomes" id="UP001165366">
    <property type="component" value="Unassembled WGS sequence"/>
</dbReference>
<protein>
    <submittedName>
        <fullName evidence="7">Cytochrome c</fullName>
    </submittedName>
</protein>
<dbReference type="PROSITE" id="PS51007">
    <property type="entry name" value="CYTC"/>
    <property type="match status" value="2"/>
</dbReference>
<dbReference type="EMBL" id="JAKLWS010000004">
    <property type="protein sequence ID" value="MCG2587911.1"/>
    <property type="molecule type" value="Genomic_DNA"/>
</dbReference>
<dbReference type="Gene3D" id="1.10.760.10">
    <property type="entry name" value="Cytochrome c-like domain"/>
    <property type="match status" value="2"/>
</dbReference>
<dbReference type="RefSeq" id="WP_237852754.1">
    <property type="nucleotide sequence ID" value="NZ_JAKLWS010000004.1"/>
</dbReference>
<feature type="domain" description="Cytochrome c" evidence="6">
    <location>
        <begin position="200"/>
        <end position="296"/>
    </location>
</feature>
<organism evidence="7 8">
    <name type="scientific">Rhodohalobacter sulfatireducens</name>
    <dbReference type="NCBI Taxonomy" id="2911366"/>
    <lineage>
        <taxon>Bacteria</taxon>
        <taxon>Pseudomonadati</taxon>
        <taxon>Balneolota</taxon>
        <taxon>Balneolia</taxon>
        <taxon>Balneolales</taxon>
        <taxon>Balneolaceae</taxon>
        <taxon>Rhodohalobacter</taxon>
    </lineage>
</organism>
<evidence type="ECO:0000259" key="6">
    <source>
        <dbReference type="PROSITE" id="PS51007"/>
    </source>
</evidence>
<gene>
    <name evidence="7" type="ORF">L6773_05010</name>
</gene>
<keyword evidence="5" id="KW-0472">Membrane</keyword>
<evidence type="ECO:0000256" key="1">
    <source>
        <dbReference type="ARBA" id="ARBA00022617"/>
    </source>
</evidence>
<keyword evidence="8" id="KW-1185">Reference proteome</keyword>
<keyword evidence="5" id="KW-1133">Transmembrane helix</keyword>
<evidence type="ECO:0000256" key="4">
    <source>
        <dbReference type="PROSITE-ProRule" id="PRU00433"/>
    </source>
</evidence>
<reference evidence="7" key="1">
    <citation type="submission" date="2022-01" db="EMBL/GenBank/DDBJ databases">
        <authorList>
            <person name="Wang Y."/>
        </authorList>
    </citation>
    <scope>NUCLEOTIDE SEQUENCE</scope>
    <source>
        <strain evidence="7">WB101</strain>
    </source>
</reference>
<dbReference type="PANTHER" id="PTHR35008">
    <property type="entry name" value="BLL4482 PROTEIN-RELATED"/>
    <property type="match status" value="1"/>
</dbReference>
<keyword evidence="5" id="KW-0812">Transmembrane</keyword>
<dbReference type="SUPFAM" id="SSF46626">
    <property type="entry name" value="Cytochrome c"/>
    <property type="match status" value="2"/>
</dbReference>
<proteinExistence type="predicted"/>
<name>A0ABS9KAP5_9BACT</name>
<comment type="caution">
    <text evidence="7">The sequence shown here is derived from an EMBL/GenBank/DDBJ whole genome shotgun (WGS) entry which is preliminary data.</text>
</comment>
<dbReference type="InterPro" id="IPR036909">
    <property type="entry name" value="Cyt_c-like_dom_sf"/>
</dbReference>
<evidence type="ECO:0000256" key="5">
    <source>
        <dbReference type="SAM" id="Phobius"/>
    </source>
</evidence>
<keyword evidence="2 4" id="KW-0479">Metal-binding</keyword>
<reference evidence="7" key="2">
    <citation type="submission" date="2024-05" db="EMBL/GenBank/DDBJ databases">
        <title>Rhodohalobacter halophilus gen. nov., sp. nov., a moderately halophilic member of the family Balneolaceae.</title>
        <authorList>
            <person name="Xia J."/>
        </authorList>
    </citation>
    <scope>NUCLEOTIDE SEQUENCE</scope>
    <source>
        <strain evidence="7">WB101</strain>
    </source>
</reference>
<dbReference type="InterPro" id="IPR009056">
    <property type="entry name" value="Cyt_c-like_dom"/>
</dbReference>
<keyword evidence="3 4" id="KW-0408">Iron</keyword>
<accession>A0ABS9KAP5</accession>
<evidence type="ECO:0000256" key="3">
    <source>
        <dbReference type="ARBA" id="ARBA00023004"/>
    </source>
</evidence>